<dbReference type="UniPathway" id="UPA00344"/>
<dbReference type="OrthoDB" id="9794429at2"/>
<evidence type="ECO:0000313" key="8">
    <source>
        <dbReference type="EMBL" id="THH41769.1"/>
    </source>
</evidence>
<evidence type="ECO:0000313" key="9">
    <source>
        <dbReference type="Proteomes" id="UP000308528"/>
    </source>
</evidence>
<keyword evidence="4" id="KW-0501">Molybdenum cofactor biosynthesis</keyword>
<dbReference type="GO" id="GO:0006777">
    <property type="term" value="P:Mo-molybdopterin cofactor biosynthetic process"/>
    <property type="evidence" value="ECO:0007669"/>
    <property type="project" value="UniProtKB-KW"/>
</dbReference>
<proteinExistence type="predicted"/>
<dbReference type="NCBIfam" id="NF006870">
    <property type="entry name" value="PRK09364.1"/>
    <property type="match status" value="1"/>
</dbReference>
<sequence>MPLSHLDDAGRPAMVDVGDKAVTQRTATAGCRVVLGKTILDELRRGDFTTKKGSVIQTAVIAATMAVKQTSAVIPLCHPLPINGCKVAIEETGEDTLRVSCTVKTEGKTGVEMEALHGASVAALTIYDMCKAMSHDIEIQDLRLESKRGGKSDYDRG</sequence>
<dbReference type="InterPro" id="IPR047594">
    <property type="entry name" value="MoaC_bact/euk"/>
</dbReference>
<dbReference type="Proteomes" id="UP000308528">
    <property type="component" value="Unassembled WGS sequence"/>
</dbReference>
<dbReference type="RefSeq" id="WP_136456612.1">
    <property type="nucleotide sequence ID" value="NZ_SRSF01000001.1"/>
</dbReference>
<dbReference type="CDD" id="cd01420">
    <property type="entry name" value="MoaC_PE"/>
    <property type="match status" value="1"/>
</dbReference>
<dbReference type="NCBIfam" id="TIGR00581">
    <property type="entry name" value="moaC"/>
    <property type="match status" value="1"/>
</dbReference>
<comment type="catalytic activity">
    <reaction evidence="1">
        <text>(8S)-3',8-cyclo-7,8-dihydroguanosine 5'-triphosphate = cyclic pyranopterin phosphate + diphosphate</text>
        <dbReference type="Rhea" id="RHEA:49580"/>
        <dbReference type="ChEBI" id="CHEBI:33019"/>
        <dbReference type="ChEBI" id="CHEBI:59648"/>
        <dbReference type="ChEBI" id="CHEBI:131766"/>
        <dbReference type="EC" id="4.6.1.17"/>
    </reaction>
</comment>
<dbReference type="InterPro" id="IPR002820">
    <property type="entry name" value="Mopterin_CF_biosynth-C_dom"/>
</dbReference>
<name>A0A4S4NP18_9BACT</name>
<organism evidence="8 9">
    <name type="scientific">Neolewinella litorea</name>
    <dbReference type="NCBI Taxonomy" id="2562452"/>
    <lineage>
        <taxon>Bacteria</taxon>
        <taxon>Pseudomonadati</taxon>
        <taxon>Bacteroidota</taxon>
        <taxon>Saprospiria</taxon>
        <taxon>Saprospirales</taxon>
        <taxon>Lewinellaceae</taxon>
        <taxon>Neolewinella</taxon>
    </lineage>
</organism>
<comment type="caution">
    <text evidence="8">The sequence shown here is derived from an EMBL/GenBank/DDBJ whole genome shotgun (WGS) entry which is preliminary data.</text>
</comment>
<keyword evidence="5 8" id="KW-0456">Lyase</keyword>
<dbReference type="GO" id="GO:0061799">
    <property type="term" value="F:cyclic pyranopterin monophosphate synthase activity"/>
    <property type="evidence" value="ECO:0007669"/>
    <property type="project" value="UniProtKB-EC"/>
</dbReference>
<feature type="domain" description="Molybdopterin cofactor biosynthesis C (MoaC)" evidence="7">
    <location>
        <begin position="14"/>
        <end position="150"/>
    </location>
</feature>
<evidence type="ECO:0000256" key="6">
    <source>
        <dbReference type="ARBA" id="ARBA00055087"/>
    </source>
</evidence>
<reference evidence="8 9" key="1">
    <citation type="submission" date="2019-04" db="EMBL/GenBank/DDBJ databases">
        <title>Lewinella litorea sp. nov., isolated from a marine sand.</title>
        <authorList>
            <person name="Yoon J.-H."/>
        </authorList>
    </citation>
    <scope>NUCLEOTIDE SEQUENCE [LARGE SCALE GENOMIC DNA]</scope>
    <source>
        <strain evidence="8 9">HSMS-39</strain>
    </source>
</reference>
<keyword evidence="9" id="KW-1185">Reference proteome</keyword>
<dbReference type="EC" id="4.6.1.17" evidence="3"/>
<protein>
    <recommendedName>
        <fullName evidence="3">cyclic pyranopterin monophosphate synthase</fullName>
        <ecNumber evidence="3">4.6.1.17</ecNumber>
    </recommendedName>
</protein>
<dbReference type="AlphaFoldDB" id="A0A4S4NP18"/>
<comment type="function">
    <text evidence="6">Catalyzes the conversion of (8S)-3',8-cyclo-7,8-dihydroguanosine 5'-triphosphate to cyclic pyranopterin monophosphate (cPMP).</text>
</comment>
<dbReference type="Gene3D" id="3.30.70.640">
    <property type="entry name" value="Molybdopterin cofactor biosynthesis C (MoaC) domain"/>
    <property type="match status" value="1"/>
</dbReference>
<dbReference type="Pfam" id="PF01967">
    <property type="entry name" value="MoaC"/>
    <property type="match status" value="1"/>
</dbReference>
<evidence type="ECO:0000256" key="3">
    <source>
        <dbReference type="ARBA" id="ARBA00012575"/>
    </source>
</evidence>
<gene>
    <name evidence="8" type="primary">moaC</name>
    <name evidence="8" type="ORF">E4021_04045</name>
</gene>
<dbReference type="InterPro" id="IPR023045">
    <property type="entry name" value="MoaC"/>
</dbReference>
<evidence type="ECO:0000256" key="5">
    <source>
        <dbReference type="ARBA" id="ARBA00023239"/>
    </source>
</evidence>
<evidence type="ECO:0000259" key="7">
    <source>
        <dbReference type="Pfam" id="PF01967"/>
    </source>
</evidence>
<comment type="pathway">
    <text evidence="2">Cofactor biosynthesis; molybdopterin biosynthesis.</text>
</comment>
<dbReference type="EMBL" id="SRSF01000001">
    <property type="protein sequence ID" value="THH41769.1"/>
    <property type="molecule type" value="Genomic_DNA"/>
</dbReference>
<evidence type="ECO:0000256" key="2">
    <source>
        <dbReference type="ARBA" id="ARBA00005046"/>
    </source>
</evidence>
<dbReference type="SUPFAM" id="SSF55040">
    <property type="entry name" value="Molybdenum cofactor biosynthesis protein C, MoaC"/>
    <property type="match status" value="1"/>
</dbReference>
<dbReference type="InterPro" id="IPR036522">
    <property type="entry name" value="MoaC_sf"/>
</dbReference>
<accession>A0A4S4NP18</accession>
<evidence type="ECO:0000256" key="1">
    <source>
        <dbReference type="ARBA" id="ARBA00001637"/>
    </source>
</evidence>
<evidence type="ECO:0000256" key="4">
    <source>
        <dbReference type="ARBA" id="ARBA00023150"/>
    </source>
</evidence>